<dbReference type="PANTHER" id="PTHR45694:SF18">
    <property type="entry name" value="GLUTAREDOXIN-1-RELATED"/>
    <property type="match status" value="1"/>
</dbReference>
<dbReference type="SUPFAM" id="SSF52833">
    <property type="entry name" value="Thioredoxin-like"/>
    <property type="match status" value="1"/>
</dbReference>
<evidence type="ECO:0000256" key="3">
    <source>
        <dbReference type="ARBA" id="ARBA00023157"/>
    </source>
</evidence>
<dbReference type="InterPro" id="IPR011899">
    <property type="entry name" value="Glutaredoxin_euk/vir"/>
</dbReference>
<accession>A0ABR2W9N0</accession>
<gene>
    <name evidence="6" type="primary">TTR1_1</name>
    <name evidence="6" type="ORF">K7432_001431</name>
</gene>
<feature type="domain" description="Glutaredoxin" evidence="5">
    <location>
        <begin position="17"/>
        <end position="78"/>
    </location>
</feature>
<evidence type="ECO:0000256" key="2">
    <source>
        <dbReference type="ARBA" id="ARBA00022982"/>
    </source>
</evidence>
<dbReference type="NCBIfam" id="TIGR02180">
    <property type="entry name" value="GRX_euk"/>
    <property type="match status" value="1"/>
</dbReference>
<dbReference type="EMBL" id="JASJQH010006907">
    <property type="protein sequence ID" value="KAK9727979.1"/>
    <property type="molecule type" value="Genomic_DNA"/>
</dbReference>
<dbReference type="PANTHER" id="PTHR45694">
    <property type="entry name" value="GLUTAREDOXIN 2"/>
    <property type="match status" value="1"/>
</dbReference>
<evidence type="ECO:0000256" key="4">
    <source>
        <dbReference type="ARBA" id="ARBA00023284"/>
    </source>
</evidence>
<dbReference type="PROSITE" id="PS00194">
    <property type="entry name" value="THIOREDOXIN_1"/>
    <property type="match status" value="1"/>
</dbReference>
<dbReference type="PROSITE" id="PS51354">
    <property type="entry name" value="GLUTAREDOXIN_2"/>
    <property type="match status" value="1"/>
</dbReference>
<evidence type="ECO:0000313" key="7">
    <source>
        <dbReference type="Proteomes" id="UP001479436"/>
    </source>
</evidence>
<dbReference type="InterPro" id="IPR002109">
    <property type="entry name" value="Glutaredoxin"/>
</dbReference>
<evidence type="ECO:0000259" key="5">
    <source>
        <dbReference type="Pfam" id="PF00462"/>
    </source>
</evidence>
<evidence type="ECO:0000256" key="1">
    <source>
        <dbReference type="ARBA" id="ARBA00022448"/>
    </source>
</evidence>
<dbReference type="CDD" id="cd03419">
    <property type="entry name" value="GRX_GRXh_1_2_like"/>
    <property type="match status" value="1"/>
</dbReference>
<comment type="caution">
    <text evidence="6">The sequence shown here is derived from an EMBL/GenBank/DDBJ whole genome shotgun (WGS) entry which is preliminary data.</text>
</comment>
<organism evidence="6 7">
    <name type="scientific">Basidiobolus ranarum</name>
    <dbReference type="NCBI Taxonomy" id="34480"/>
    <lineage>
        <taxon>Eukaryota</taxon>
        <taxon>Fungi</taxon>
        <taxon>Fungi incertae sedis</taxon>
        <taxon>Zoopagomycota</taxon>
        <taxon>Entomophthoromycotina</taxon>
        <taxon>Basidiobolomycetes</taxon>
        <taxon>Basidiobolales</taxon>
        <taxon>Basidiobolaceae</taxon>
        <taxon>Basidiobolus</taxon>
    </lineage>
</organism>
<evidence type="ECO:0000313" key="6">
    <source>
        <dbReference type="EMBL" id="KAK9727979.1"/>
    </source>
</evidence>
<protein>
    <submittedName>
        <fullName evidence="6">Glutaredoxin</fullName>
    </submittedName>
</protein>
<proteinExistence type="predicted"/>
<name>A0ABR2W9N0_9FUNG</name>
<dbReference type="InterPro" id="IPR036249">
    <property type="entry name" value="Thioredoxin-like_sf"/>
</dbReference>
<dbReference type="Proteomes" id="UP001479436">
    <property type="component" value="Unassembled WGS sequence"/>
</dbReference>
<dbReference type="Pfam" id="PF00462">
    <property type="entry name" value="Glutaredoxin"/>
    <property type="match status" value="1"/>
</dbReference>
<keyword evidence="1" id="KW-0813">Transport</keyword>
<dbReference type="InterPro" id="IPR014025">
    <property type="entry name" value="Glutaredoxin_subgr"/>
</dbReference>
<sequence length="99" mass="10945">MPSTQDLVKKYIEDNVVMVFSKSYCPYCKKVKEALSKAYPNFTAIELDQLPDGSDIQATLLELSGQRTVPNIYIKGNHLGGCDDLLKAVDSGKLTEMLS</sequence>
<keyword evidence="2" id="KW-0249">Electron transport</keyword>
<reference evidence="6 7" key="1">
    <citation type="submission" date="2023-04" db="EMBL/GenBank/DDBJ databases">
        <title>Genome of Basidiobolus ranarum AG-B5.</title>
        <authorList>
            <person name="Stajich J.E."/>
            <person name="Carter-House D."/>
            <person name="Gryganskyi A."/>
        </authorList>
    </citation>
    <scope>NUCLEOTIDE SEQUENCE [LARGE SCALE GENOMIC DNA]</scope>
    <source>
        <strain evidence="6 7">AG-B5</strain>
    </source>
</reference>
<dbReference type="PRINTS" id="PR00160">
    <property type="entry name" value="GLUTAREDOXIN"/>
</dbReference>
<dbReference type="Gene3D" id="3.40.30.10">
    <property type="entry name" value="Glutaredoxin"/>
    <property type="match status" value="1"/>
</dbReference>
<dbReference type="PROSITE" id="PS00195">
    <property type="entry name" value="GLUTAREDOXIN_1"/>
    <property type="match status" value="1"/>
</dbReference>
<keyword evidence="4" id="KW-0676">Redox-active center</keyword>
<keyword evidence="3" id="KW-1015">Disulfide bond</keyword>
<keyword evidence="7" id="KW-1185">Reference proteome</keyword>
<dbReference type="InterPro" id="IPR017937">
    <property type="entry name" value="Thioredoxin_CS"/>
</dbReference>
<dbReference type="InterPro" id="IPR011767">
    <property type="entry name" value="GLR_AS"/>
</dbReference>